<dbReference type="Proteomes" id="UP000051679">
    <property type="component" value="Unassembled WGS sequence"/>
</dbReference>
<keyword evidence="3" id="KW-1003">Cell membrane</keyword>
<dbReference type="GO" id="GO:0008360">
    <property type="term" value="P:regulation of cell shape"/>
    <property type="evidence" value="ECO:0007669"/>
    <property type="project" value="UniProtKB-KW"/>
</dbReference>
<keyword evidence="4" id="KW-0812">Transmembrane</keyword>
<keyword evidence="12" id="KW-0131">Cell cycle</keyword>
<evidence type="ECO:0000256" key="5">
    <source>
        <dbReference type="ARBA" id="ARBA00022960"/>
    </source>
</evidence>
<dbReference type="EMBL" id="AYYO01000005">
    <property type="protein sequence ID" value="KRM56382.1"/>
    <property type="molecule type" value="Genomic_DNA"/>
</dbReference>
<evidence type="ECO:0000313" key="13">
    <source>
        <dbReference type="Proteomes" id="UP000051679"/>
    </source>
</evidence>
<evidence type="ECO:0000256" key="9">
    <source>
        <dbReference type="ARBA" id="ARBA00023316"/>
    </source>
</evidence>
<accession>A0A0R1ZN20</accession>
<dbReference type="SUPFAM" id="SSF56601">
    <property type="entry name" value="beta-lactamase/transpeptidase-like"/>
    <property type="match status" value="1"/>
</dbReference>
<evidence type="ECO:0000256" key="7">
    <source>
        <dbReference type="ARBA" id="ARBA00022989"/>
    </source>
</evidence>
<dbReference type="InterPro" id="IPR050515">
    <property type="entry name" value="Beta-lactam/transpept"/>
</dbReference>
<dbReference type="InterPro" id="IPR001460">
    <property type="entry name" value="PCN-bd_Tpept"/>
</dbReference>
<name>A0A0R1ZN20_9LACO</name>
<evidence type="ECO:0000256" key="1">
    <source>
        <dbReference type="ARBA" id="ARBA00004162"/>
    </source>
</evidence>
<dbReference type="Gene3D" id="3.40.710.10">
    <property type="entry name" value="DD-peptidase/beta-lactamase superfamily"/>
    <property type="match status" value="1"/>
</dbReference>
<dbReference type="PANTHER" id="PTHR30627">
    <property type="entry name" value="PEPTIDOGLYCAN D,D-TRANSPEPTIDASE"/>
    <property type="match status" value="1"/>
</dbReference>
<dbReference type="Pfam" id="PF00905">
    <property type="entry name" value="Transpeptidase"/>
    <property type="match status" value="1"/>
</dbReference>
<evidence type="ECO:0000256" key="4">
    <source>
        <dbReference type="ARBA" id="ARBA00022692"/>
    </source>
</evidence>
<dbReference type="InterPro" id="IPR036138">
    <property type="entry name" value="PBP_dimer_sf"/>
</dbReference>
<evidence type="ECO:0000259" key="11">
    <source>
        <dbReference type="Pfam" id="PF03717"/>
    </source>
</evidence>
<feature type="domain" description="Penicillin-binding protein transpeptidase" evidence="10">
    <location>
        <begin position="321"/>
        <end position="653"/>
    </location>
</feature>
<protein>
    <submittedName>
        <fullName evidence="12">Cell division protein penicillin-binding protein 2</fullName>
    </submittedName>
</protein>
<dbReference type="GO" id="GO:0051301">
    <property type="term" value="P:cell division"/>
    <property type="evidence" value="ECO:0007669"/>
    <property type="project" value="UniProtKB-KW"/>
</dbReference>
<keyword evidence="9" id="KW-0961">Cell wall biogenesis/degradation</keyword>
<dbReference type="GO" id="GO:0071972">
    <property type="term" value="F:peptidoglycan L,D-transpeptidase activity"/>
    <property type="evidence" value="ECO:0007669"/>
    <property type="project" value="TreeGrafter"/>
</dbReference>
<dbReference type="STRING" id="1291052.FC18_GL000065"/>
<evidence type="ECO:0000256" key="6">
    <source>
        <dbReference type="ARBA" id="ARBA00022984"/>
    </source>
</evidence>
<evidence type="ECO:0000256" key="3">
    <source>
        <dbReference type="ARBA" id="ARBA00022475"/>
    </source>
</evidence>
<gene>
    <name evidence="12" type="ORF">FC18_GL000065</name>
</gene>
<dbReference type="Pfam" id="PF03717">
    <property type="entry name" value="PBP_dimer"/>
    <property type="match status" value="1"/>
</dbReference>
<organism evidence="12 13">
    <name type="scientific">Lacticaseibacillus sharpeae JCM 1186 = DSM 20505</name>
    <dbReference type="NCBI Taxonomy" id="1291052"/>
    <lineage>
        <taxon>Bacteria</taxon>
        <taxon>Bacillati</taxon>
        <taxon>Bacillota</taxon>
        <taxon>Bacilli</taxon>
        <taxon>Lactobacillales</taxon>
        <taxon>Lactobacillaceae</taxon>
        <taxon>Lacticaseibacillus</taxon>
    </lineage>
</organism>
<keyword evidence="7" id="KW-1133">Transmembrane helix</keyword>
<evidence type="ECO:0000256" key="8">
    <source>
        <dbReference type="ARBA" id="ARBA00023136"/>
    </source>
</evidence>
<evidence type="ECO:0000313" key="12">
    <source>
        <dbReference type="EMBL" id="KRM56382.1"/>
    </source>
</evidence>
<keyword evidence="12" id="KW-0132">Cell division</keyword>
<dbReference type="GO" id="GO:0008658">
    <property type="term" value="F:penicillin binding"/>
    <property type="evidence" value="ECO:0007669"/>
    <property type="project" value="InterPro"/>
</dbReference>
<dbReference type="PANTHER" id="PTHR30627:SF2">
    <property type="entry name" value="PEPTIDOGLYCAN D,D-TRANSPEPTIDASE MRDA"/>
    <property type="match status" value="1"/>
</dbReference>
<dbReference type="GO" id="GO:0009252">
    <property type="term" value="P:peptidoglycan biosynthetic process"/>
    <property type="evidence" value="ECO:0007669"/>
    <property type="project" value="UniProtKB-KW"/>
</dbReference>
<evidence type="ECO:0000256" key="2">
    <source>
        <dbReference type="ARBA" id="ARBA00007171"/>
    </source>
</evidence>
<comment type="subcellular location">
    <subcellularLocation>
        <location evidence="1">Cell membrane</location>
        <topology evidence="1">Single-pass membrane protein</topology>
    </subcellularLocation>
</comment>
<dbReference type="Gene3D" id="1.10.10.1230">
    <property type="entry name" value="Penicillin-binding protein, N-terminal non-catalytic domain, head sub-domain"/>
    <property type="match status" value="1"/>
</dbReference>
<comment type="similarity">
    <text evidence="2">Belongs to the transpeptidase family.</text>
</comment>
<keyword evidence="8" id="KW-0472">Membrane</keyword>
<dbReference type="InterPro" id="IPR012338">
    <property type="entry name" value="Beta-lactam/transpept-like"/>
</dbReference>
<dbReference type="PATRIC" id="fig|1291052.5.peg.67"/>
<evidence type="ECO:0000259" key="10">
    <source>
        <dbReference type="Pfam" id="PF00905"/>
    </source>
</evidence>
<dbReference type="InterPro" id="IPR005311">
    <property type="entry name" value="PBP_dimer"/>
</dbReference>
<dbReference type="Gene3D" id="3.90.1310.10">
    <property type="entry name" value="Penicillin-binding protein 2a (Domain 2)"/>
    <property type="match status" value="1"/>
</dbReference>
<feature type="domain" description="Penicillin-binding protein dimerisation" evidence="11">
    <location>
        <begin position="40"/>
        <end position="273"/>
    </location>
</feature>
<dbReference type="GO" id="GO:0071555">
    <property type="term" value="P:cell wall organization"/>
    <property type="evidence" value="ECO:0007669"/>
    <property type="project" value="UniProtKB-KW"/>
</dbReference>
<dbReference type="SUPFAM" id="SSF56519">
    <property type="entry name" value="Penicillin binding protein dimerisation domain"/>
    <property type="match status" value="1"/>
</dbReference>
<comment type="caution">
    <text evidence="12">The sequence shown here is derived from an EMBL/GenBank/DDBJ whole genome shotgun (WGS) entry which is preliminary data.</text>
</comment>
<dbReference type="AlphaFoldDB" id="A0A0R1ZN20"/>
<keyword evidence="13" id="KW-1185">Reference proteome</keyword>
<dbReference type="GO" id="GO:0005886">
    <property type="term" value="C:plasma membrane"/>
    <property type="evidence" value="ECO:0007669"/>
    <property type="project" value="UniProtKB-SubCell"/>
</dbReference>
<reference evidence="12 13" key="1">
    <citation type="journal article" date="2015" name="Genome Announc.">
        <title>Expanding the biotechnology potential of lactobacilli through comparative genomics of 213 strains and associated genera.</title>
        <authorList>
            <person name="Sun Z."/>
            <person name="Harris H.M."/>
            <person name="McCann A."/>
            <person name="Guo C."/>
            <person name="Argimon S."/>
            <person name="Zhang W."/>
            <person name="Yang X."/>
            <person name="Jeffery I.B."/>
            <person name="Cooney J.C."/>
            <person name="Kagawa T.F."/>
            <person name="Liu W."/>
            <person name="Song Y."/>
            <person name="Salvetti E."/>
            <person name="Wrobel A."/>
            <person name="Rasinkangas P."/>
            <person name="Parkhill J."/>
            <person name="Rea M.C."/>
            <person name="O'Sullivan O."/>
            <person name="Ritari J."/>
            <person name="Douillard F.P."/>
            <person name="Paul Ross R."/>
            <person name="Yang R."/>
            <person name="Briner A.E."/>
            <person name="Felis G.E."/>
            <person name="de Vos W.M."/>
            <person name="Barrangou R."/>
            <person name="Klaenhammer T.R."/>
            <person name="Caufield P.W."/>
            <person name="Cui Y."/>
            <person name="Zhang H."/>
            <person name="O'Toole P.W."/>
        </authorList>
    </citation>
    <scope>NUCLEOTIDE SEQUENCE [LARGE SCALE GENOMIC DNA]</scope>
    <source>
        <strain evidence="12 13">DSM 20505</strain>
    </source>
</reference>
<proteinExistence type="inferred from homology"/>
<keyword evidence="5" id="KW-0133">Cell shape</keyword>
<keyword evidence="6" id="KW-0573">Peptidoglycan synthesis</keyword>
<sequence length="683" mass="74188">MAFLLFAGLVTQLAYLQISNGESFAAEVNRTGTTTVAGSVPRGEIYDAKGRIMVDNKAEAAITYTKNVSTPAEQMYTVANRLANYVTVDASSLRERDIQDYWLANPKNTKRVNKQLTKKQRKFKDNKLYKVQLKVAKTIKISLTPAQKQAAAIYKIMNGATQLSTVNIKDQKVTQKEIAVVSEHLTSLPGVNLGTNWEREYPNGKSMNTVIGRVSSEKSGLPSESLMSYLELGYARNDRVGTSYLEKQYETALRGSKSQTEVTLSSTNQIAKQVEKYNGKKGSNITLTIDSKFQAKVESIVKTQFNKALSNGNAALSDGAYAVVMNPNTGAVLSMVGFKHNFKTGKLDEDSLGVINRSFVMGSAVKPGMVLGALQDGVITRTNNTQSEDPIYLKGTKVKSSDYPVGTYSSMTAQHAIEVSSNIYMMRLVMKEAGVSGNDYIPKQRMRMNSDVFEKVRGYFNQFGLGLKTGIDMPGEVAPTAGKKLNEYGVLNTGAALSIGFGNYDPYTLIEMGQYVSTIANGGYRMQPYLVQSISQSNSDGSTQVESTTEPNVLSKIGNSNADVNFVKQGMWLVGHGTDAWATAKVLGNLNPGVAAKTGTAQSVAHVNPEDTSSAPVDTLNISLVAMAPAKNPQITVAVVMPNVSLSSHGYTKDMTHDIIQAYYDMYHVKKVSGYSSTQQTMP</sequence>